<evidence type="ECO:0000313" key="4">
    <source>
        <dbReference type="EMBL" id="VVC95474.1"/>
    </source>
</evidence>
<sequence>MVHVGVLVGVLYVGPGQQDDEVAILKNEYGSVRYCEFLRALGTLVPLEEAAVQESNLFLNLETGGKDGRYTYVWTDDIMQVLFHVATAMPCWPRDPNCNEKLKYIGNDYVSIVFNDSGHDFNILTIKGQFNLCVVVVEPLEGGVCRVLVKTKDERIRTKFLAHLQPITWRHRSASHWSSAAELRTPPTASSDCASSNGSARASRASGVRPPRGRPPPTTRRRTPRTRSGGSPSTTSTTTRNTPAAHEQLRAGTTISMKSLYHQLY</sequence>
<dbReference type="GO" id="GO:0005634">
    <property type="term" value="C:nucleus"/>
    <property type="evidence" value="ECO:0007669"/>
    <property type="project" value="InterPro"/>
</dbReference>
<feature type="compositionally biased region" description="Low complexity" evidence="2">
    <location>
        <begin position="226"/>
        <end position="240"/>
    </location>
</feature>
<name>A0A5E4QD50_9NEOP</name>
<dbReference type="GO" id="GO:0051898">
    <property type="term" value="P:negative regulation of phosphatidylinositol 3-kinase/protein kinase B signal transduction"/>
    <property type="evidence" value="ECO:0007669"/>
    <property type="project" value="TreeGrafter"/>
</dbReference>
<proteinExistence type="predicted"/>
<dbReference type="EMBL" id="FZQP02002326">
    <property type="protein sequence ID" value="VVC95474.1"/>
    <property type="molecule type" value="Genomic_DNA"/>
</dbReference>
<feature type="non-terminal residue" evidence="4">
    <location>
        <position position="265"/>
    </location>
</feature>
<dbReference type="InterPro" id="IPR027107">
    <property type="entry name" value="Tuberin/Ral-act_asu"/>
</dbReference>
<evidence type="ECO:0000259" key="3">
    <source>
        <dbReference type="PROSITE" id="PS50085"/>
    </source>
</evidence>
<evidence type="ECO:0000256" key="2">
    <source>
        <dbReference type="SAM" id="MobiDB-lite"/>
    </source>
</evidence>
<dbReference type="GO" id="GO:0051726">
    <property type="term" value="P:regulation of cell cycle"/>
    <property type="evidence" value="ECO:0007669"/>
    <property type="project" value="TreeGrafter"/>
</dbReference>
<keyword evidence="5" id="KW-1185">Reference proteome</keyword>
<dbReference type="InterPro" id="IPR000331">
    <property type="entry name" value="Rap/Ran_GAP_dom"/>
</dbReference>
<dbReference type="GO" id="GO:0046627">
    <property type="term" value="P:negative regulation of insulin receptor signaling pathway"/>
    <property type="evidence" value="ECO:0007669"/>
    <property type="project" value="TreeGrafter"/>
</dbReference>
<dbReference type="GO" id="GO:0051056">
    <property type="term" value="P:regulation of small GTPase mediated signal transduction"/>
    <property type="evidence" value="ECO:0007669"/>
    <property type="project" value="InterPro"/>
</dbReference>
<gene>
    <name evidence="4" type="ORF">LSINAPIS_LOCUS7181</name>
</gene>
<dbReference type="GO" id="GO:0005096">
    <property type="term" value="F:GTPase activator activity"/>
    <property type="evidence" value="ECO:0007669"/>
    <property type="project" value="UniProtKB-KW"/>
</dbReference>
<dbReference type="PANTHER" id="PTHR10063:SF0">
    <property type="entry name" value="TUBERIN"/>
    <property type="match status" value="1"/>
</dbReference>
<organism evidence="4 5">
    <name type="scientific">Leptidea sinapis</name>
    <dbReference type="NCBI Taxonomy" id="189913"/>
    <lineage>
        <taxon>Eukaryota</taxon>
        <taxon>Metazoa</taxon>
        <taxon>Ecdysozoa</taxon>
        <taxon>Arthropoda</taxon>
        <taxon>Hexapoda</taxon>
        <taxon>Insecta</taxon>
        <taxon>Pterygota</taxon>
        <taxon>Neoptera</taxon>
        <taxon>Endopterygota</taxon>
        <taxon>Lepidoptera</taxon>
        <taxon>Glossata</taxon>
        <taxon>Ditrysia</taxon>
        <taxon>Papilionoidea</taxon>
        <taxon>Pieridae</taxon>
        <taxon>Dismorphiinae</taxon>
        <taxon>Leptidea</taxon>
    </lineage>
</organism>
<evidence type="ECO:0000256" key="1">
    <source>
        <dbReference type="ARBA" id="ARBA00022468"/>
    </source>
</evidence>
<dbReference type="GO" id="GO:0032007">
    <property type="term" value="P:negative regulation of TOR signaling"/>
    <property type="evidence" value="ECO:0007669"/>
    <property type="project" value="TreeGrafter"/>
</dbReference>
<feature type="region of interest" description="Disordered" evidence="2">
    <location>
        <begin position="180"/>
        <end position="253"/>
    </location>
</feature>
<dbReference type="Proteomes" id="UP000324832">
    <property type="component" value="Unassembled WGS sequence"/>
</dbReference>
<evidence type="ECO:0000313" key="5">
    <source>
        <dbReference type="Proteomes" id="UP000324832"/>
    </source>
</evidence>
<dbReference type="GO" id="GO:0030178">
    <property type="term" value="P:negative regulation of Wnt signaling pathway"/>
    <property type="evidence" value="ECO:0007669"/>
    <property type="project" value="TreeGrafter"/>
</dbReference>
<dbReference type="Pfam" id="PF02145">
    <property type="entry name" value="Rap_GAP"/>
    <property type="match status" value="1"/>
</dbReference>
<feature type="compositionally biased region" description="Low complexity" evidence="2">
    <location>
        <begin position="194"/>
        <end position="210"/>
    </location>
</feature>
<dbReference type="PROSITE" id="PS50085">
    <property type="entry name" value="RAPGAP"/>
    <property type="match status" value="1"/>
</dbReference>
<keyword evidence="1" id="KW-0343">GTPase activation</keyword>
<dbReference type="AlphaFoldDB" id="A0A5E4QD50"/>
<dbReference type="SUPFAM" id="SSF111347">
    <property type="entry name" value="Rap/Ran-GAP"/>
    <property type="match status" value="1"/>
</dbReference>
<reference evidence="4 5" key="1">
    <citation type="submission" date="2017-07" db="EMBL/GenBank/DDBJ databases">
        <authorList>
            <person name="Talla V."/>
            <person name="Backstrom N."/>
        </authorList>
    </citation>
    <scope>NUCLEOTIDE SEQUENCE [LARGE SCALE GENOMIC DNA]</scope>
</reference>
<dbReference type="PANTHER" id="PTHR10063">
    <property type="entry name" value="TUBERIN"/>
    <property type="match status" value="1"/>
</dbReference>
<protein>
    <recommendedName>
        <fullName evidence="3">Rap-GAP domain-containing protein</fullName>
    </recommendedName>
</protein>
<feature type="domain" description="Rap-GAP" evidence="3">
    <location>
        <begin position="1"/>
        <end position="227"/>
    </location>
</feature>
<dbReference type="Gene3D" id="3.40.50.11210">
    <property type="entry name" value="Rap/Ran-GAP"/>
    <property type="match status" value="1"/>
</dbReference>
<dbReference type="InterPro" id="IPR035974">
    <property type="entry name" value="Rap/Ran-GAP_sf"/>
</dbReference>
<dbReference type="GO" id="GO:0033596">
    <property type="term" value="C:TSC1-TSC2 complex"/>
    <property type="evidence" value="ECO:0007669"/>
    <property type="project" value="TreeGrafter"/>
</dbReference>
<accession>A0A5E4QD50</accession>